<feature type="compositionally biased region" description="Low complexity" evidence="1">
    <location>
        <begin position="46"/>
        <end position="66"/>
    </location>
</feature>
<feature type="region of interest" description="Disordered" evidence="1">
    <location>
        <begin position="46"/>
        <end position="73"/>
    </location>
</feature>
<keyword evidence="2" id="KW-1133">Transmembrane helix</keyword>
<name>A0A917QUI9_9NOCA</name>
<proteinExistence type="predicted"/>
<dbReference type="Pfam" id="PF26526">
    <property type="entry name" value="DUF8175"/>
    <property type="match status" value="1"/>
</dbReference>
<dbReference type="AlphaFoldDB" id="A0A917QUI9"/>
<evidence type="ECO:0000256" key="1">
    <source>
        <dbReference type="SAM" id="MobiDB-lite"/>
    </source>
</evidence>
<reference evidence="4" key="2">
    <citation type="submission" date="2020-09" db="EMBL/GenBank/DDBJ databases">
        <authorList>
            <person name="Sun Q."/>
            <person name="Zhou Y."/>
        </authorList>
    </citation>
    <scope>NUCLEOTIDE SEQUENCE</scope>
    <source>
        <strain evidence="4">CGMCC 4.7278</strain>
    </source>
</reference>
<comment type="caution">
    <text evidence="4">The sequence shown here is derived from an EMBL/GenBank/DDBJ whole genome shotgun (WGS) entry which is preliminary data.</text>
</comment>
<dbReference type="InterPro" id="IPR058488">
    <property type="entry name" value="DUF8175"/>
</dbReference>
<gene>
    <name evidence="4" type="ORF">GCM10011591_46090</name>
</gene>
<sequence length="250" mass="26016">MSLTTNEFRENNRRWIGFAAAAAVLVTGALVVQLFVSDNADTSGGQAASATSSVMSGSGTPSPTTSAKGSLVAPVPVSRTATDPDWLTAAPQGISWQRVDGVPLPFTASDGPTAIDGAVASRYAHTPQGATIAALQISMRMLYSPDYARVVAAQTALPEAERAKILTARAANPRLDSAAVQAATVQPAAFKIGAYSDTAATVYYAYPRPGGSFRVARMAVTWVDGDWRYTNAFGADAHPDTADLTGFTKL</sequence>
<keyword evidence="5" id="KW-1185">Reference proteome</keyword>
<dbReference type="EMBL" id="BMMW01000007">
    <property type="protein sequence ID" value="GGK68770.1"/>
    <property type="molecule type" value="Genomic_DNA"/>
</dbReference>
<evidence type="ECO:0000256" key="2">
    <source>
        <dbReference type="SAM" id="Phobius"/>
    </source>
</evidence>
<protein>
    <recommendedName>
        <fullName evidence="3">DUF8175 domain-containing protein</fullName>
    </recommendedName>
</protein>
<keyword evidence="2" id="KW-0472">Membrane</keyword>
<feature type="domain" description="DUF8175" evidence="3">
    <location>
        <begin position="63"/>
        <end position="248"/>
    </location>
</feature>
<dbReference type="RefSeq" id="WP_188831174.1">
    <property type="nucleotide sequence ID" value="NZ_BMMW01000007.1"/>
</dbReference>
<feature type="transmembrane region" description="Helical" evidence="2">
    <location>
        <begin position="15"/>
        <end position="36"/>
    </location>
</feature>
<dbReference type="Proteomes" id="UP000612956">
    <property type="component" value="Unassembled WGS sequence"/>
</dbReference>
<evidence type="ECO:0000313" key="5">
    <source>
        <dbReference type="Proteomes" id="UP000612956"/>
    </source>
</evidence>
<organism evidence="4 5">
    <name type="scientific">Nocardia camponoti</name>
    <dbReference type="NCBI Taxonomy" id="1616106"/>
    <lineage>
        <taxon>Bacteria</taxon>
        <taxon>Bacillati</taxon>
        <taxon>Actinomycetota</taxon>
        <taxon>Actinomycetes</taxon>
        <taxon>Mycobacteriales</taxon>
        <taxon>Nocardiaceae</taxon>
        <taxon>Nocardia</taxon>
    </lineage>
</organism>
<evidence type="ECO:0000313" key="4">
    <source>
        <dbReference type="EMBL" id="GGK68770.1"/>
    </source>
</evidence>
<keyword evidence="2" id="KW-0812">Transmembrane</keyword>
<accession>A0A917QUI9</accession>
<reference evidence="4" key="1">
    <citation type="journal article" date="2014" name="Int. J. Syst. Evol. Microbiol.">
        <title>Complete genome sequence of Corynebacterium casei LMG S-19264T (=DSM 44701T), isolated from a smear-ripened cheese.</title>
        <authorList>
            <consortium name="US DOE Joint Genome Institute (JGI-PGF)"/>
            <person name="Walter F."/>
            <person name="Albersmeier A."/>
            <person name="Kalinowski J."/>
            <person name="Ruckert C."/>
        </authorList>
    </citation>
    <scope>NUCLEOTIDE SEQUENCE</scope>
    <source>
        <strain evidence="4">CGMCC 4.7278</strain>
    </source>
</reference>
<evidence type="ECO:0000259" key="3">
    <source>
        <dbReference type="Pfam" id="PF26526"/>
    </source>
</evidence>